<evidence type="ECO:0000256" key="1">
    <source>
        <dbReference type="SAM" id="Phobius"/>
    </source>
</evidence>
<evidence type="ECO:0000313" key="4">
    <source>
        <dbReference type="Proteomes" id="UP000191055"/>
    </source>
</evidence>
<dbReference type="OrthoDB" id="1524985at2"/>
<dbReference type="RefSeq" id="WP_079557042.1">
    <property type="nucleotide sequence ID" value="NZ_CP021904.1"/>
</dbReference>
<feature type="transmembrane region" description="Helical" evidence="1">
    <location>
        <begin position="110"/>
        <end position="131"/>
    </location>
</feature>
<keyword evidence="4" id="KW-1185">Reference proteome</keyword>
<keyword evidence="1" id="KW-0472">Membrane</keyword>
<name>A0A1T5EAU0_9BACT</name>
<dbReference type="KEGG" id="asx:CDL62_07815"/>
<feature type="domain" description="VanZ-like" evidence="2">
    <location>
        <begin position="35"/>
        <end position="126"/>
    </location>
</feature>
<organism evidence="3 4">
    <name type="scientific">Alkalitalea saponilacus</name>
    <dbReference type="NCBI Taxonomy" id="889453"/>
    <lineage>
        <taxon>Bacteria</taxon>
        <taxon>Pseudomonadati</taxon>
        <taxon>Bacteroidota</taxon>
        <taxon>Bacteroidia</taxon>
        <taxon>Marinilabiliales</taxon>
        <taxon>Marinilabiliaceae</taxon>
        <taxon>Alkalitalea</taxon>
    </lineage>
</organism>
<evidence type="ECO:0000313" key="3">
    <source>
        <dbReference type="EMBL" id="SKB81147.1"/>
    </source>
</evidence>
<keyword evidence="1" id="KW-1133">Transmembrane helix</keyword>
<dbReference type="AlphaFoldDB" id="A0A1T5EAU0"/>
<protein>
    <submittedName>
        <fullName evidence="3">VanZ like family protein</fullName>
    </submittedName>
</protein>
<dbReference type="Pfam" id="PF04892">
    <property type="entry name" value="VanZ"/>
    <property type="match status" value="1"/>
</dbReference>
<feature type="transmembrane region" description="Helical" evidence="1">
    <location>
        <begin position="7"/>
        <end position="26"/>
    </location>
</feature>
<dbReference type="STRING" id="889453.SAMN03080601_01270"/>
<feature type="transmembrane region" description="Helical" evidence="1">
    <location>
        <begin position="77"/>
        <end position="98"/>
    </location>
</feature>
<accession>A0A1T5EAU0</accession>
<evidence type="ECO:0000259" key="2">
    <source>
        <dbReference type="Pfam" id="PF04892"/>
    </source>
</evidence>
<keyword evidence="1" id="KW-0812">Transmembrane</keyword>
<reference evidence="3 4" key="1">
    <citation type="submission" date="2017-02" db="EMBL/GenBank/DDBJ databases">
        <authorList>
            <person name="Peterson S.W."/>
        </authorList>
    </citation>
    <scope>NUCLEOTIDE SEQUENCE [LARGE SCALE GENOMIC DNA]</scope>
    <source>
        <strain evidence="3 4">DSM 24412</strain>
    </source>
</reference>
<dbReference type="PANTHER" id="PTHR28008">
    <property type="entry name" value="DOMAIN PROTEIN, PUTATIVE (AFU_ORTHOLOGUE AFUA_3G10980)-RELATED"/>
    <property type="match status" value="1"/>
</dbReference>
<dbReference type="EMBL" id="FUYV01000005">
    <property type="protein sequence ID" value="SKB81147.1"/>
    <property type="molecule type" value="Genomic_DNA"/>
</dbReference>
<proteinExistence type="predicted"/>
<sequence length="133" mass="15172">MQSIISLINQFKLTILVCTVVIFLSLLPSSEVPNHNIWNFTGSDKIVHFLMYFAIIFTLFFEKYLRNKQHQFSIKNRVNLIPIIALIVASGIIELIQPSLANRSCELFDFIANVLGVVAGFYLFSLAIKILKH</sequence>
<gene>
    <name evidence="3" type="ORF">SAMN03080601_01270</name>
</gene>
<feature type="transmembrane region" description="Helical" evidence="1">
    <location>
        <begin position="46"/>
        <end position="65"/>
    </location>
</feature>
<dbReference type="PANTHER" id="PTHR28008:SF1">
    <property type="entry name" value="DOMAIN PROTEIN, PUTATIVE (AFU_ORTHOLOGUE AFUA_3G10980)-RELATED"/>
    <property type="match status" value="1"/>
</dbReference>
<dbReference type="Proteomes" id="UP000191055">
    <property type="component" value="Unassembled WGS sequence"/>
</dbReference>
<dbReference type="InterPro" id="IPR006976">
    <property type="entry name" value="VanZ-like"/>
</dbReference>